<dbReference type="InterPro" id="IPR000152">
    <property type="entry name" value="EGF-type_Asp/Asn_hydroxyl_site"/>
</dbReference>
<dbReference type="GO" id="GO:0005509">
    <property type="term" value="F:calcium ion binding"/>
    <property type="evidence" value="ECO:0007669"/>
    <property type="project" value="InterPro"/>
</dbReference>
<dbReference type="PANTHER" id="PTHR24051">
    <property type="entry name" value="SUSHI DOMAIN-CONTAINING PROTEIN 1"/>
    <property type="match status" value="1"/>
</dbReference>
<feature type="domain" description="Sushi" evidence="12">
    <location>
        <begin position="390"/>
        <end position="449"/>
    </location>
</feature>
<dbReference type="InterPro" id="IPR051622">
    <property type="entry name" value="R-tyr_protein_phosphatases"/>
</dbReference>
<proteinExistence type="predicted"/>
<feature type="domain" description="EGF-like" evidence="11">
    <location>
        <begin position="227"/>
        <end position="264"/>
    </location>
</feature>
<gene>
    <name evidence="13" type="ORF">PECUL_23A045226</name>
</gene>
<evidence type="ECO:0000259" key="11">
    <source>
        <dbReference type="PROSITE" id="PS50026"/>
    </source>
</evidence>
<dbReference type="Pfam" id="PF07645">
    <property type="entry name" value="EGF_CA"/>
    <property type="match status" value="4"/>
</dbReference>
<dbReference type="PROSITE" id="PS01187">
    <property type="entry name" value="EGF_CA"/>
    <property type="match status" value="1"/>
</dbReference>
<dbReference type="EMBL" id="OW240916">
    <property type="protein sequence ID" value="CAH2293617.1"/>
    <property type="molecule type" value="Genomic_DNA"/>
</dbReference>
<dbReference type="CDD" id="cd00054">
    <property type="entry name" value="EGF_CA"/>
    <property type="match status" value="4"/>
</dbReference>
<dbReference type="InterPro" id="IPR001881">
    <property type="entry name" value="EGF-like_Ca-bd_dom"/>
</dbReference>
<dbReference type="PANTHER" id="PTHR24051:SF5">
    <property type="entry name" value="SUSHI DOMAIN-CONTAINING PROTEIN 1"/>
    <property type="match status" value="1"/>
</dbReference>
<keyword evidence="14" id="KW-1185">Reference proteome</keyword>
<dbReference type="SMART" id="SM00179">
    <property type="entry name" value="EGF_CA"/>
    <property type="match status" value="4"/>
</dbReference>
<evidence type="ECO:0000256" key="4">
    <source>
        <dbReference type="ARBA" id="ARBA00022729"/>
    </source>
</evidence>
<evidence type="ECO:0000256" key="9">
    <source>
        <dbReference type="PROSITE-ProRule" id="PRU00302"/>
    </source>
</evidence>
<keyword evidence="2" id="KW-0964">Secreted</keyword>
<comment type="subcellular location">
    <subcellularLocation>
        <location evidence="1">Secreted</location>
    </subcellularLocation>
</comment>
<keyword evidence="6" id="KW-1015">Disulfide bond</keyword>
<keyword evidence="7" id="KW-0325">Glycoprotein</keyword>
<evidence type="ECO:0000256" key="5">
    <source>
        <dbReference type="ARBA" id="ARBA00022737"/>
    </source>
</evidence>
<dbReference type="SMART" id="SM00181">
    <property type="entry name" value="EGF"/>
    <property type="match status" value="5"/>
</dbReference>
<evidence type="ECO:0000256" key="2">
    <source>
        <dbReference type="ARBA" id="ARBA00022525"/>
    </source>
</evidence>
<dbReference type="Gene3D" id="2.10.70.10">
    <property type="entry name" value="Complement Module, domain 1"/>
    <property type="match status" value="2"/>
</dbReference>
<protein>
    <submittedName>
        <fullName evidence="13">Sushi domain-containing 1</fullName>
    </submittedName>
</protein>
<keyword evidence="3 8" id="KW-0245">EGF-like domain</keyword>
<evidence type="ECO:0000256" key="8">
    <source>
        <dbReference type="PROSITE-ProRule" id="PRU00076"/>
    </source>
</evidence>
<dbReference type="SMART" id="SM00032">
    <property type="entry name" value="CCP"/>
    <property type="match status" value="2"/>
</dbReference>
<keyword evidence="9" id="KW-0768">Sushi</keyword>
<dbReference type="InterPro" id="IPR035976">
    <property type="entry name" value="Sushi/SCR/CCP_sf"/>
</dbReference>
<dbReference type="PROSITE" id="PS00010">
    <property type="entry name" value="ASX_HYDROXYL"/>
    <property type="match status" value="4"/>
</dbReference>
<evidence type="ECO:0000256" key="10">
    <source>
        <dbReference type="SAM" id="Phobius"/>
    </source>
</evidence>
<evidence type="ECO:0000256" key="6">
    <source>
        <dbReference type="ARBA" id="ARBA00023157"/>
    </source>
</evidence>
<dbReference type="SUPFAM" id="SSF57535">
    <property type="entry name" value="Complement control module/SCR domain"/>
    <property type="match status" value="2"/>
</dbReference>
<dbReference type="Gene3D" id="2.10.25.10">
    <property type="entry name" value="Laminin"/>
    <property type="match status" value="5"/>
</dbReference>
<evidence type="ECO:0000313" key="14">
    <source>
        <dbReference type="Proteomes" id="UP001295444"/>
    </source>
</evidence>
<keyword evidence="10" id="KW-0812">Transmembrane</keyword>
<feature type="domain" description="EGF-like" evidence="11">
    <location>
        <begin position="122"/>
        <end position="161"/>
    </location>
</feature>
<dbReference type="Pfam" id="PF00084">
    <property type="entry name" value="Sushi"/>
    <property type="match status" value="2"/>
</dbReference>
<evidence type="ECO:0000256" key="3">
    <source>
        <dbReference type="ARBA" id="ARBA00022536"/>
    </source>
</evidence>
<comment type="caution">
    <text evidence="8">Lacks conserved residue(s) required for the propagation of feature annotation.</text>
</comment>
<feature type="domain" description="Sushi" evidence="12">
    <location>
        <begin position="330"/>
        <end position="389"/>
    </location>
</feature>
<evidence type="ECO:0000256" key="1">
    <source>
        <dbReference type="ARBA" id="ARBA00004613"/>
    </source>
</evidence>
<feature type="domain" description="EGF-like" evidence="11">
    <location>
        <begin position="278"/>
        <end position="315"/>
    </location>
</feature>
<feature type="transmembrane region" description="Helical" evidence="10">
    <location>
        <begin position="12"/>
        <end position="27"/>
    </location>
</feature>
<keyword evidence="10" id="KW-0472">Membrane</keyword>
<reference evidence="13" key="1">
    <citation type="submission" date="2022-03" db="EMBL/GenBank/DDBJ databases">
        <authorList>
            <person name="Alioto T."/>
            <person name="Alioto T."/>
            <person name="Gomez Garrido J."/>
        </authorList>
    </citation>
    <scope>NUCLEOTIDE SEQUENCE</scope>
</reference>
<dbReference type="FunFam" id="2.10.25.10:FF:000014">
    <property type="entry name" value="Latent-transforming growth factor beta-binding protein 3"/>
    <property type="match status" value="1"/>
</dbReference>
<dbReference type="PROSITE" id="PS50923">
    <property type="entry name" value="SUSHI"/>
    <property type="match status" value="2"/>
</dbReference>
<dbReference type="InterPro" id="IPR018097">
    <property type="entry name" value="EGF_Ca-bd_CS"/>
</dbReference>
<name>A0AAD1W4R1_PELCU</name>
<dbReference type="CDD" id="cd00033">
    <property type="entry name" value="CCP"/>
    <property type="match status" value="2"/>
</dbReference>
<dbReference type="InterPro" id="IPR000436">
    <property type="entry name" value="Sushi_SCR_CCP_dom"/>
</dbReference>
<dbReference type="FunFam" id="2.10.25.10:FF:000038">
    <property type="entry name" value="Fibrillin 2"/>
    <property type="match status" value="2"/>
</dbReference>
<organism evidence="13 14">
    <name type="scientific">Pelobates cultripes</name>
    <name type="common">Western spadefoot toad</name>
    <dbReference type="NCBI Taxonomy" id="61616"/>
    <lineage>
        <taxon>Eukaryota</taxon>
        <taxon>Metazoa</taxon>
        <taxon>Chordata</taxon>
        <taxon>Craniata</taxon>
        <taxon>Vertebrata</taxon>
        <taxon>Euteleostomi</taxon>
        <taxon>Amphibia</taxon>
        <taxon>Batrachia</taxon>
        <taxon>Anura</taxon>
        <taxon>Pelobatoidea</taxon>
        <taxon>Pelobatidae</taxon>
        <taxon>Pelobates</taxon>
    </lineage>
</organism>
<evidence type="ECO:0000313" key="13">
    <source>
        <dbReference type="EMBL" id="CAH2293617.1"/>
    </source>
</evidence>
<keyword evidence="5" id="KW-0677">Repeat</keyword>
<dbReference type="Proteomes" id="UP001295444">
    <property type="component" value="Chromosome 05"/>
</dbReference>
<evidence type="ECO:0000256" key="7">
    <source>
        <dbReference type="ARBA" id="ARBA00023180"/>
    </source>
</evidence>
<sequence>MNDLQQERDVLHLIKGGFCPCLLLYVLKGRRRQNRRRQKTLMLGGTPNTKVCIMTTQDTDKKLVLFLHISLVVVYCAHTLLASSMDICSLCHANATCTKEMNKYVCKCNYGLFGNGMTSCRDKNECQIGTHHICGNHTVCHNTHGSFFCVCLKGYRPSNDKDNFIPNDGTFCTDIDECTVPSICGNNSLCKNTPGGYECYCNEGFKEQNSRDDIPFPKNNHISSCMDIDECSVSNICGDKSQCVNIPGSFECYCEKGYVLKNGKEPFSANDSSYTCTDVDECAVSDVCGYYGRCKNILGSYECYCKEGYKLQNGTDPWREDHSKALCTAVDCGSPPVLPSSIMDSPYNSTFGSMVTYRCAHGFTVGSGQNTSFCTAEGRWSEVSLVCKVVDCGSPPVLPNSIMDSPYNSTFGSMVTYRCAHGFTADSDQNTSFCTAEGRWAGASLVCKGRVMVIQLIRFSVQQIEVTYDLCVSAAICSNKAQA</sequence>
<feature type="transmembrane region" description="Helical" evidence="10">
    <location>
        <begin position="63"/>
        <end position="81"/>
    </location>
</feature>
<evidence type="ECO:0000259" key="12">
    <source>
        <dbReference type="PROSITE" id="PS50923"/>
    </source>
</evidence>
<dbReference type="AlphaFoldDB" id="A0AAD1W4R1"/>
<dbReference type="PROSITE" id="PS50026">
    <property type="entry name" value="EGF_3"/>
    <property type="match status" value="4"/>
</dbReference>
<dbReference type="InterPro" id="IPR049883">
    <property type="entry name" value="NOTCH1_EGF-like"/>
</dbReference>
<keyword evidence="4" id="KW-0732">Signal</keyword>
<keyword evidence="10" id="KW-1133">Transmembrane helix</keyword>
<accession>A0AAD1W4R1</accession>
<dbReference type="InterPro" id="IPR000742">
    <property type="entry name" value="EGF"/>
</dbReference>
<dbReference type="GO" id="GO:0005576">
    <property type="term" value="C:extracellular region"/>
    <property type="evidence" value="ECO:0007669"/>
    <property type="project" value="UniProtKB-SubCell"/>
</dbReference>
<feature type="domain" description="EGF-like" evidence="11">
    <location>
        <begin position="174"/>
        <end position="211"/>
    </location>
</feature>
<dbReference type="SUPFAM" id="SSF57196">
    <property type="entry name" value="EGF/Laminin"/>
    <property type="match status" value="4"/>
</dbReference>